<keyword evidence="3" id="KW-1185">Reference proteome</keyword>
<dbReference type="AlphaFoldDB" id="A0A9P4Y1K2"/>
<feature type="region of interest" description="Disordered" evidence="1">
    <location>
        <begin position="212"/>
        <end position="251"/>
    </location>
</feature>
<comment type="caution">
    <text evidence="2">The sequence shown here is derived from an EMBL/GenBank/DDBJ whole genome shotgun (WGS) entry which is preliminary data.</text>
</comment>
<dbReference type="Proteomes" id="UP000803844">
    <property type="component" value="Unassembled WGS sequence"/>
</dbReference>
<organism evidence="2 3">
    <name type="scientific">Cryphonectria parasitica (strain ATCC 38755 / EP155)</name>
    <dbReference type="NCBI Taxonomy" id="660469"/>
    <lineage>
        <taxon>Eukaryota</taxon>
        <taxon>Fungi</taxon>
        <taxon>Dikarya</taxon>
        <taxon>Ascomycota</taxon>
        <taxon>Pezizomycotina</taxon>
        <taxon>Sordariomycetes</taxon>
        <taxon>Sordariomycetidae</taxon>
        <taxon>Diaporthales</taxon>
        <taxon>Cryphonectriaceae</taxon>
        <taxon>Cryphonectria-Endothia species complex</taxon>
        <taxon>Cryphonectria</taxon>
    </lineage>
</organism>
<dbReference type="GeneID" id="63837729"/>
<accession>A0A9P4Y1K2</accession>
<dbReference type="RefSeq" id="XP_040775789.1">
    <property type="nucleotide sequence ID" value="XM_040920600.1"/>
</dbReference>
<feature type="compositionally biased region" description="Acidic residues" evidence="1">
    <location>
        <begin position="219"/>
        <end position="229"/>
    </location>
</feature>
<feature type="region of interest" description="Disordered" evidence="1">
    <location>
        <begin position="1"/>
        <end position="34"/>
    </location>
</feature>
<evidence type="ECO:0000313" key="2">
    <source>
        <dbReference type="EMBL" id="KAF3764828.1"/>
    </source>
</evidence>
<dbReference type="EMBL" id="MU032348">
    <property type="protein sequence ID" value="KAF3764828.1"/>
    <property type="molecule type" value="Genomic_DNA"/>
</dbReference>
<sequence>MEAQAGEEEIGRGSGRRGRERFGTQDSCISGRQPRVNQAVPGFFAELLTKDPGALQAHEYHQTRRRTAKLLKRQTAYLRRSTTEAEPRPLSAILDTWDQIRSILGPQMPRPDGLDMSDFAPNPHIAKLGGKAAQEFVAASGEAILRVAECLGESLEEDIPDDKLTSEVTRVINHSFFLSKVVSGKPPPDIDFERTLDSFEYRAQADLMSSRAHAAAATSDDDDDGEEDAGAVQPHVQQRYSDGDEDNDQGRPNKAEILREAFRFLPHQVADACECYQYCKRSPVRCYINGTDMGVGKMLSGMASIYLMYKDQKSRHERGLLTHHHVFGPNM</sequence>
<name>A0A9P4Y1K2_CRYP1</name>
<protein>
    <submittedName>
        <fullName evidence="2">Uncharacterized protein</fullName>
    </submittedName>
</protein>
<reference evidence="2" key="1">
    <citation type="journal article" date="2020" name="Phytopathology">
        <title>Genome sequence of the chestnut blight fungus Cryphonectria parasitica EP155: A fundamental resource for an archetypical invasive plant pathogen.</title>
        <authorList>
            <person name="Crouch J.A."/>
            <person name="Dawe A."/>
            <person name="Aerts A."/>
            <person name="Barry K."/>
            <person name="Churchill A.C.L."/>
            <person name="Grimwood J."/>
            <person name="Hillman B."/>
            <person name="Milgroom M.G."/>
            <person name="Pangilinan J."/>
            <person name="Smith M."/>
            <person name="Salamov A."/>
            <person name="Schmutz J."/>
            <person name="Yadav J."/>
            <person name="Grigoriev I.V."/>
            <person name="Nuss D."/>
        </authorList>
    </citation>
    <scope>NUCLEOTIDE SEQUENCE</scope>
    <source>
        <strain evidence="2">EP155</strain>
    </source>
</reference>
<evidence type="ECO:0000313" key="3">
    <source>
        <dbReference type="Proteomes" id="UP000803844"/>
    </source>
</evidence>
<proteinExistence type="predicted"/>
<gene>
    <name evidence="2" type="ORF">M406DRAFT_331145</name>
</gene>
<dbReference type="OrthoDB" id="10603403at2759"/>
<evidence type="ECO:0000256" key="1">
    <source>
        <dbReference type="SAM" id="MobiDB-lite"/>
    </source>
</evidence>